<name>A0A0H4VEV7_9SPHN</name>
<evidence type="ECO:0000259" key="1">
    <source>
        <dbReference type="Pfam" id="PF04273"/>
    </source>
</evidence>
<dbReference type="GO" id="GO:0016787">
    <property type="term" value="F:hydrolase activity"/>
    <property type="evidence" value="ECO:0007669"/>
    <property type="project" value="InterPro"/>
</dbReference>
<sequence length="136" mass="14792">MEIRKVDDSFAVAPQIQPDDMQKLAEAGFTAVMCNRPDAEEPGQPPIEDLRAAAQAAGLSFYLVPVSGGQFPTDALQEFRRIRQETDGPLLAYCRSGTRSITMETLSNPEDLPADERIARAAVAGYDLSGLRAHLD</sequence>
<dbReference type="Proteomes" id="UP000059113">
    <property type="component" value="Chromosome"/>
</dbReference>
<dbReference type="PATRIC" id="fig|1648404.4.peg.2889"/>
<dbReference type="RefSeq" id="WP_063612453.1">
    <property type="nucleotide sequence ID" value="NZ_CP011310.1"/>
</dbReference>
<reference evidence="3" key="2">
    <citation type="submission" date="2015-04" db="EMBL/GenBank/DDBJ databases">
        <title>The complete genome sequence of Erythrobacter sp. s21-N3.</title>
        <authorList>
            <person name="Zhuang L."/>
            <person name="Liu Y."/>
            <person name="Shao Z."/>
        </authorList>
    </citation>
    <scope>NUCLEOTIDE SEQUENCE [LARGE SCALE GENOMIC DNA]</scope>
    <source>
        <strain evidence="3">s21-N3</strain>
    </source>
</reference>
<keyword evidence="3" id="KW-1185">Reference proteome</keyword>
<dbReference type="InterPro" id="IPR029021">
    <property type="entry name" value="Prot-tyrosine_phosphatase-like"/>
</dbReference>
<accession>A0A0H4VEV7</accession>
<organism evidence="2 3">
    <name type="scientific">Aurantiacibacter atlanticus</name>
    <dbReference type="NCBI Taxonomy" id="1648404"/>
    <lineage>
        <taxon>Bacteria</taxon>
        <taxon>Pseudomonadati</taxon>
        <taxon>Pseudomonadota</taxon>
        <taxon>Alphaproteobacteria</taxon>
        <taxon>Sphingomonadales</taxon>
        <taxon>Erythrobacteraceae</taxon>
        <taxon>Aurantiacibacter</taxon>
    </lineage>
</organism>
<gene>
    <name evidence="2" type="ORF">CP97_13880</name>
</gene>
<proteinExistence type="predicted"/>
<reference evidence="2 3" key="1">
    <citation type="journal article" date="2015" name="Int. J. Syst. Evol. Microbiol.">
        <title>Erythrobacter atlanticus sp. nov., a bacterium from ocean sediment able to degrade polycyclic aromatic hydrocarbons.</title>
        <authorList>
            <person name="Zhuang L."/>
            <person name="Liu Y."/>
            <person name="Wang L."/>
            <person name="Wang W."/>
            <person name="Shao Z."/>
        </authorList>
    </citation>
    <scope>NUCLEOTIDE SEQUENCE [LARGE SCALE GENOMIC DNA]</scope>
    <source>
        <strain evidence="3">s21-N3</strain>
    </source>
</reference>
<dbReference type="KEGG" id="ery:CP97_13880"/>
<dbReference type="AlphaFoldDB" id="A0A0H4VEV7"/>
<dbReference type="OrthoDB" id="9805710at2"/>
<dbReference type="Gene3D" id="3.90.190.10">
    <property type="entry name" value="Protein tyrosine phosphatase superfamily"/>
    <property type="match status" value="1"/>
</dbReference>
<dbReference type="SUPFAM" id="SSF52799">
    <property type="entry name" value="(Phosphotyrosine protein) phosphatases II"/>
    <property type="match status" value="1"/>
</dbReference>
<evidence type="ECO:0000313" key="2">
    <source>
        <dbReference type="EMBL" id="AKQ42885.1"/>
    </source>
</evidence>
<dbReference type="NCBIfam" id="TIGR01244">
    <property type="entry name" value="TIGR01244 family sulfur transferase"/>
    <property type="match status" value="1"/>
</dbReference>
<protein>
    <recommendedName>
        <fullName evidence="1">Beta-lactamase hydrolase-like protein phosphatase-like domain-containing protein</fullName>
    </recommendedName>
</protein>
<evidence type="ECO:0000313" key="3">
    <source>
        <dbReference type="Proteomes" id="UP000059113"/>
    </source>
</evidence>
<dbReference type="InterPro" id="IPR005939">
    <property type="entry name" value="BLH_phosphatase-like"/>
</dbReference>
<dbReference type="EMBL" id="CP011310">
    <property type="protein sequence ID" value="AKQ42885.1"/>
    <property type="molecule type" value="Genomic_DNA"/>
</dbReference>
<dbReference type="Pfam" id="PF04273">
    <property type="entry name" value="BLH_phosphatase"/>
    <property type="match status" value="1"/>
</dbReference>
<dbReference type="STRING" id="1648404.CP97_13880"/>
<feature type="domain" description="Beta-lactamase hydrolase-like protein phosphatase-like" evidence="1">
    <location>
        <begin position="3"/>
        <end position="107"/>
    </location>
</feature>